<comment type="caution">
    <text evidence="1">The sequence shown here is derived from an EMBL/GenBank/DDBJ whole genome shotgun (WGS) entry which is preliminary data.</text>
</comment>
<dbReference type="SUPFAM" id="SSF53448">
    <property type="entry name" value="Nucleotide-diphospho-sugar transferases"/>
    <property type="match status" value="1"/>
</dbReference>
<proteinExistence type="predicted"/>
<dbReference type="RefSeq" id="WP_261499375.1">
    <property type="nucleotide sequence ID" value="NZ_JAODYH010000003.1"/>
</dbReference>
<dbReference type="Proteomes" id="UP001525968">
    <property type="component" value="Unassembled WGS sequence"/>
</dbReference>
<gene>
    <name evidence="1" type="ORF">N0K08_06960</name>
</gene>
<keyword evidence="1" id="KW-0808">Transferase</keyword>
<protein>
    <submittedName>
        <fullName evidence="1">Glycosyl transferase</fullName>
    </submittedName>
</protein>
<dbReference type="PANTHER" id="PTHR43179">
    <property type="entry name" value="RHAMNOSYLTRANSFERASE WBBL"/>
    <property type="match status" value="1"/>
</dbReference>
<keyword evidence="2" id="KW-1185">Reference proteome</keyword>
<name>A0ABT2PJF7_9BURK</name>
<reference evidence="1 2" key="1">
    <citation type="submission" date="2022-09" db="EMBL/GenBank/DDBJ databases">
        <title>Draft genome of isolate Be4.</title>
        <authorList>
            <person name="Sanchez-Castro I."/>
            <person name="Martinez-Rodriguez P."/>
            <person name="Descostes M."/>
            <person name="Merroun M."/>
        </authorList>
    </citation>
    <scope>NUCLEOTIDE SEQUENCE [LARGE SCALE GENOMIC DNA]</scope>
    <source>
        <strain evidence="1 2">Be4</strain>
    </source>
</reference>
<organism evidence="1 2">
    <name type="scientific">Acidovorax bellezanensis</name>
    <dbReference type="NCBI Taxonomy" id="2976702"/>
    <lineage>
        <taxon>Bacteria</taxon>
        <taxon>Pseudomonadati</taxon>
        <taxon>Pseudomonadota</taxon>
        <taxon>Betaproteobacteria</taxon>
        <taxon>Burkholderiales</taxon>
        <taxon>Comamonadaceae</taxon>
        <taxon>Acidovorax</taxon>
    </lineage>
</organism>
<accession>A0ABT2PJF7</accession>
<dbReference type="InterPro" id="IPR029044">
    <property type="entry name" value="Nucleotide-diphossugar_trans"/>
</dbReference>
<sequence length="251" mass="28051">MNSPVDVNPSLVVSVISHGHGRMVQALLQEIADVSAGVVTRVVLTINCPETFRVGEGEWPFLLELKFNEHPLGFGANHNAALQGATEDFLCVLNPDVHLLGADPFAALMQAAANGGEACSYPTQVDEQGKIQDSERALPTPRALMRRRILGQAEACVDWVNAACLMFPRRLWQEIRGFDESYHMYCEDVDLCIRLRLAGFQLKKASCTLQHAGSRASHRQWNHLRWHVGSLLRLWQSPAYKAYKKTLYGRT</sequence>
<evidence type="ECO:0000313" key="2">
    <source>
        <dbReference type="Proteomes" id="UP001525968"/>
    </source>
</evidence>
<dbReference type="PANTHER" id="PTHR43179:SF7">
    <property type="entry name" value="RHAMNOSYLTRANSFERASE WBBL"/>
    <property type="match status" value="1"/>
</dbReference>
<dbReference type="GO" id="GO:0016740">
    <property type="term" value="F:transferase activity"/>
    <property type="evidence" value="ECO:0007669"/>
    <property type="project" value="UniProtKB-KW"/>
</dbReference>
<evidence type="ECO:0000313" key="1">
    <source>
        <dbReference type="EMBL" id="MCT9810365.1"/>
    </source>
</evidence>
<dbReference type="EMBL" id="JAODYH010000003">
    <property type="protein sequence ID" value="MCT9810365.1"/>
    <property type="molecule type" value="Genomic_DNA"/>
</dbReference>
<dbReference type="Gene3D" id="3.90.550.10">
    <property type="entry name" value="Spore Coat Polysaccharide Biosynthesis Protein SpsA, Chain A"/>
    <property type="match status" value="1"/>
</dbReference>